<organism evidence="3 4">
    <name type="scientific">Coniochaeta pulveracea</name>
    <dbReference type="NCBI Taxonomy" id="177199"/>
    <lineage>
        <taxon>Eukaryota</taxon>
        <taxon>Fungi</taxon>
        <taxon>Dikarya</taxon>
        <taxon>Ascomycota</taxon>
        <taxon>Pezizomycotina</taxon>
        <taxon>Sordariomycetes</taxon>
        <taxon>Sordariomycetidae</taxon>
        <taxon>Coniochaetales</taxon>
        <taxon>Coniochaetaceae</taxon>
        <taxon>Coniochaeta</taxon>
    </lineage>
</organism>
<dbReference type="GO" id="GO:0051315">
    <property type="term" value="P:attachment of mitotic spindle microtubules to kinetochore"/>
    <property type="evidence" value="ECO:0007669"/>
    <property type="project" value="TreeGrafter"/>
</dbReference>
<comment type="caution">
    <text evidence="3">The sequence shown here is derived from an EMBL/GenBank/DDBJ whole genome shotgun (WGS) entry which is preliminary data.</text>
</comment>
<keyword evidence="1" id="KW-0175">Coiled coil</keyword>
<protein>
    <recommendedName>
        <fullName evidence="2">Kinetochore protein Sos7 coiled-coil domain-containing protein</fullName>
    </recommendedName>
</protein>
<sequence length="285" mass="32159">MAPTTTARVLHDLERLQSIPLSILKLSEPISSALPISPSARTSDISASSLSPTSPTALEADLEHYRELFSKLRFSYVEQVTKEKFIRAIVGDPPVIVTPAENLALERENLTAKKQLKALKVDVAATVEELETLGKDLARRWEQVSVETRQLKELPERIEFLEESVAQLRDQVRGEGAGDEPGRREMNLPLEKTLELVGERKRKVDDLDRQLEGLSASVPRKRKELERLGNELSALEAKRANSMAAAREARKRKEARLGGAEDDLEQRGRWWRAQEALLKRMLEIE</sequence>
<dbReference type="GO" id="GO:0000776">
    <property type="term" value="C:kinetochore"/>
    <property type="evidence" value="ECO:0007669"/>
    <property type="project" value="InterPro"/>
</dbReference>
<dbReference type="Pfam" id="PF20882">
    <property type="entry name" value="Sos7"/>
    <property type="match status" value="1"/>
</dbReference>
<gene>
    <name evidence="3" type="ORF">DL546_001488</name>
</gene>
<proteinExistence type="predicted"/>
<dbReference type="InterPro" id="IPR048781">
    <property type="entry name" value="Sos7_CC"/>
</dbReference>
<dbReference type="AlphaFoldDB" id="A0A420Y274"/>
<dbReference type="PANTHER" id="PTHR37329:SF1">
    <property type="entry name" value="KINETOCHORE PROTEIN SOS7"/>
    <property type="match status" value="1"/>
</dbReference>
<evidence type="ECO:0000259" key="2">
    <source>
        <dbReference type="Pfam" id="PF20882"/>
    </source>
</evidence>
<dbReference type="PANTHER" id="PTHR37329">
    <property type="entry name" value="KINETOCHORE PROTEIN SOS7"/>
    <property type="match status" value="1"/>
</dbReference>
<dbReference type="GO" id="GO:0034501">
    <property type="term" value="P:protein localization to kinetochore"/>
    <property type="evidence" value="ECO:0007669"/>
    <property type="project" value="InterPro"/>
</dbReference>
<dbReference type="STRING" id="177199.A0A420Y274"/>
<evidence type="ECO:0000313" key="4">
    <source>
        <dbReference type="Proteomes" id="UP000275385"/>
    </source>
</evidence>
<evidence type="ECO:0000313" key="3">
    <source>
        <dbReference type="EMBL" id="RKU41978.1"/>
    </source>
</evidence>
<keyword evidence="4" id="KW-1185">Reference proteome</keyword>
<dbReference type="Proteomes" id="UP000275385">
    <property type="component" value="Unassembled WGS sequence"/>
</dbReference>
<evidence type="ECO:0000256" key="1">
    <source>
        <dbReference type="SAM" id="Coils"/>
    </source>
</evidence>
<feature type="domain" description="Kinetochore protein Sos7 coiled-coil" evidence="2">
    <location>
        <begin position="67"/>
        <end position="141"/>
    </location>
</feature>
<dbReference type="InterPro" id="IPR037475">
    <property type="entry name" value="Sos7"/>
</dbReference>
<dbReference type="Gene3D" id="1.10.287.1490">
    <property type="match status" value="1"/>
</dbReference>
<accession>A0A420Y274</accession>
<feature type="coiled-coil region" evidence="1">
    <location>
        <begin position="218"/>
        <end position="263"/>
    </location>
</feature>
<dbReference type="OrthoDB" id="18959at2759"/>
<reference evidence="3 4" key="1">
    <citation type="submission" date="2018-08" db="EMBL/GenBank/DDBJ databases">
        <title>Draft genome of the lignicolous fungus Coniochaeta pulveracea.</title>
        <authorList>
            <person name="Borstlap C.J."/>
            <person name="De Witt R.N."/>
            <person name="Botha A."/>
            <person name="Volschenk H."/>
        </authorList>
    </citation>
    <scope>NUCLEOTIDE SEQUENCE [LARGE SCALE GENOMIC DNA]</scope>
    <source>
        <strain evidence="3 4">CAB683</strain>
    </source>
</reference>
<dbReference type="EMBL" id="QVQW01000063">
    <property type="protein sequence ID" value="RKU41978.1"/>
    <property type="molecule type" value="Genomic_DNA"/>
</dbReference>
<name>A0A420Y274_9PEZI</name>